<protein>
    <submittedName>
        <fullName evidence="1">Uncharacterized protein</fullName>
    </submittedName>
</protein>
<name>A0A1L5NIH0_9HYPH</name>
<dbReference type="AlphaFoldDB" id="A0A1L5NIH0"/>
<dbReference type="Proteomes" id="UP000184749">
    <property type="component" value="Chromosome"/>
</dbReference>
<proteinExistence type="predicted"/>
<reference evidence="1 2" key="1">
    <citation type="submission" date="2016-09" db="EMBL/GenBank/DDBJ databases">
        <title>The complete genome sequences of Rhizobium gallicum, symbiovars gallicum and phaseoli, symbionts associated to common bean (Phaseolus vulgaris).</title>
        <authorList>
            <person name="Bustos P."/>
            <person name="Santamaria R.I."/>
            <person name="Perez-Carrascal O.M."/>
            <person name="Juarez S."/>
            <person name="Lozano L."/>
            <person name="Martinez-Flores I."/>
            <person name="Martinez-Romero E."/>
            <person name="Cevallos M."/>
            <person name="Romero D."/>
            <person name="Davila G."/>
            <person name="Gonzalez V."/>
        </authorList>
    </citation>
    <scope>NUCLEOTIDE SEQUENCE [LARGE SCALE GENOMIC DNA]</scope>
    <source>
        <strain evidence="1 2">IE4872</strain>
    </source>
</reference>
<gene>
    <name evidence="1" type="ORF">IE4872_CH02087</name>
</gene>
<sequence>MADQAHHQQAAQKHHAAVNQHLELLRRDECLPSRIETDAAVAILLPLRFGRIPPPAGSRAAFALVH</sequence>
<dbReference type="EMBL" id="CP017101">
    <property type="protein sequence ID" value="APO67703.1"/>
    <property type="molecule type" value="Genomic_DNA"/>
</dbReference>
<organism evidence="1 2">
    <name type="scientific">Rhizobium gallicum</name>
    <dbReference type="NCBI Taxonomy" id="56730"/>
    <lineage>
        <taxon>Bacteria</taxon>
        <taxon>Pseudomonadati</taxon>
        <taxon>Pseudomonadota</taxon>
        <taxon>Alphaproteobacteria</taxon>
        <taxon>Hyphomicrobiales</taxon>
        <taxon>Rhizobiaceae</taxon>
        <taxon>Rhizobium/Agrobacterium group</taxon>
        <taxon>Rhizobium</taxon>
    </lineage>
</organism>
<accession>A0A1L5NIH0</accession>
<evidence type="ECO:0000313" key="2">
    <source>
        <dbReference type="Proteomes" id="UP000184749"/>
    </source>
</evidence>
<evidence type="ECO:0000313" key="1">
    <source>
        <dbReference type="EMBL" id="APO67703.1"/>
    </source>
</evidence>